<name>A0ABR3QZF6_9PLEO</name>
<proteinExistence type="predicted"/>
<keyword evidence="2" id="KW-1185">Reference proteome</keyword>
<accession>A0ABR3QZF6</accession>
<protein>
    <submittedName>
        <fullName evidence="1">Uncharacterized protein</fullName>
    </submittedName>
</protein>
<organism evidence="1 2">
    <name type="scientific">Nothophoma quercina</name>
    <dbReference type="NCBI Taxonomy" id="749835"/>
    <lineage>
        <taxon>Eukaryota</taxon>
        <taxon>Fungi</taxon>
        <taxon>Dikarya</taxon>
        <taxon>Ascomycota</taxon>
        <taxon>Pezizomycotina</taxon>
        <taxon>Dothideomycetes</taxon>
        <taxon>Pleosporomycetidae</taxon>
        <taxon>Pleosporales</taxon>
        <taxon>Pleosporineae</taxon>
        <taxon>Didymellaceae</taxon>
        <taxon>Nothophoma</taxon>
    </lineage>
</organism>
<gene>
    <name evidence="1" type="ORF">SLS59_007229</name>
</gene>
<dbReference type="EMBL" id="JAKIXB020000025">
    <property type="protein sequence ID" value="KAL1597532.1"/>
    <property type="molecule type" value="Genomic_DNA"/>
</dbReference>
<sequence length="356" mass="39672">MAVCVYFGTWAGDTVQIGKTQLAHPGNEFASVPRATGYQAQYDINEYYDMAKSNTWFNNEVDIYLRTAIEAGVLATEVTHDNVTGHCKTEQCFWKPYNTLAICSRVEDATDMLSFDYNPPRVPVGGDNITVPENRYQVPNKSCNFHVQGKLFLANRYQLGIEEKEALTQRATPNNTETNLPDLAQIYLSYFDPCLGRYNTSGGIEPETWRAYKATFNLCVQTHNSSQNASGMHTTVISNNVDLKWANETYPVNTSDPDSIMKNRYCAQPPNSTERFCIEEKALKDIGGQLATTLDIKAYLGVIGDHYYSYAQWAPNLSNDVLGIEPADPARCSANISGMAGYDHRIKNIANSLSNA</sequence>
<reference evidence="1 2" key="1">
    <citation type="submission" date="2024-02" db="EMBL/GenBank/DDBJ databases">
        <title>De novo assembly and annotation of 12 fungi associated with fruit tree decline syndrome in Ontario, Canada.</title>
        <authorList>
            <person name="Sulman M."/>
            <person name="Ellouze W."/>
            <person name="Ilyukhin E."/>
        </authorList>
    </citation>
    <scope>NUCLEOTIDE SEQUENCE [LARGE SCALE GENOMIC DNA]</scope>
    <source>
        <strain evidence="1 2">M97-236</strain>
    </source>
</reference>
<evidence type="ECO:0000313" key="1">
    <source>
        <dbReference type="EMBL" id="KAL1597532.1"/>
    </source>
</evidence>
<dbReference type="Proteomes" id="UP001521222">
    <property type="component" value="Unassembled WGS sequence"/>
</dbReference>
<evidence type="ECO:0000313" key="2">
    <source>
        <dbReference type="Proteomes" id="UP001521222"/>
    </source>
</evidence>
<comment type="caution">
    <text evidence="1">The sequence shown here is derived from an EMBL/GenBank/DDBJ whole genome shotgun (WGS) entry which is preliminary data.</text>
</comment>